<protein>
    <recommendedName>
        <fullName evidence="2">SHOCT domain-containing protein</fullName>
    </recommendedName>
</protein>
<dbReference type="EMBL" id="HBIW01004398">
    <property type="protein sequence ID" value="CAE0688151.1"/>
    <property type="molecule type" value="Transcribed_RNA"/>
</dbReference>
<evidence type="ECO:0000313" key="5">
    <source>
        <dbReference type="Proteomes" id="UP000789595"/>
    </source>
</evidence>
<dbReference type="EMBL" id="CAKKNE010000004">
    <property type="protein sequence ID" value="CAH0374217.1"/>
    <property type="molecule type" value="Genomic_DNA"/>
</dbReference>
<gene>
    <name evidence="3" type="ORF">PCAL00307_LOCUS3585</name>
    <name evidence="4" type="ORF">PECAL_4P14880</name>
</gene>
<dbReference type="InterPro" id="IPR018649">
    <property type="entry name" value="SHOCT"/>
</dbReference>
<feature type="region of interest" description="Disordered" evidence="1">
    <location>
        <begin position="1"/>
        <end position="25"/>
    </location>
</feature>
<organism evidence="3">
    <name type="scientific">Pelagomonas calceolata</name>
    <dbReference type="NCBI Taxonomy" id="35677"/>
    <lineage>
        <taxon>Eukaryota</taxon>
        <taxon>Sar</taxon>
        <taxon>Stramenopiles</taxon>
        <taxon>Ochrophyta</taxon>
        <taxon>Pelagophyceae</taxon>
        <taxon>Pelagomonadales</taxon>
        <taxon>Pelagomonadaceae</taxon>
        <taxon>Pelagomonas</taxon>
    </lineage>
</organism>
<evidence type="ECO:0000259" key="2">
    <source>
        <dbReference type="Pfam" id="PF09851"/>
    </source>
</evidence>
<sequence>MADAGPPQAADTPSTSPEVGPDPFDADALRNLQRLLDDGEIDADEFERKKAEALGLAENIATAGALSRLPEDMLQNVLSFLVLKQDGIAQRFLENVREMQRGVFDLLESTDDDEDNENSDEHLSFALDLIRDGDVRVRKLLEDIDSYQAWWSVCKDFGRIFRKMYPDLRLDLVSCRHRDDHKNSPSRAVKLKWSRWMDEFNKLCYFLGELQERICSMSDAAENFRSELSEWQTPHVWVLELMAPFDGLDFLFPHECD</sequence>
<evidence type="ECO:0000313" key="3">
    <source>
        <dbReference type="EMBL" id="CAE0688151.1"/>
    </source>
</evidence>
<proteinExistence type="predicted"/>
<accession>A0A7S4E3P7</accession>
<feature type="domain" description="SHOCT" evidence="2">
    <location>
        <begin position="27"/>
        <end position="54"/>
    </location>
</feature>
<dbReference type="Pfam" id="PF09851">
    <property type="entry name" value="SHOCT"/>
    <property type="match status" value="1"/>
</dbReference>
<keyword evidence="5" id="KW-1185">Reference proteome</keyword>
<evidence type="ECO:0000313" key="4">
    <source>
        <dbReference type="EMBL" id="CAH0374217.1"/>
    </source>
</evidence>
<reference evidence="3" key="1">
    <citation type="submission" date="2021-01" db="EMBL/GenBank/DDBJ databases">
        <authorList>
            <person name="Corre E."/>
            <person name="Pelletier E."/>
            <person name="Niang G."/>
            <person name="Scheremetjew M."/>
            <person name="Finn R."/>
            <person name="Kale V."/>
            <person name="Holt S."/>
            <person name="Cochrane G."/>
            <person name="Meng A."/>
            <person name="Brown T."/>
            <person name="Cohen L."/>
        </authorList>
    </citation>
    <scope>NUCLEOTIDE SEQUENCE</scope>
    <source>
        <strain evidence="3">CCMP1756</strain>
    </source>
</reference>
<evidence type="ECO:0000256" key="1">
    <source>
        <dbReference type="SAM" id="MobiDB-lite"/>
    </source>
</evidence>
<dbReference type="Proteomes" id="UP000789595">
    <property type="component" value="Unassembled WGS sequence"/>
</dbReference>
<name>A0A7S4E3P7_9STRA</name>
<dbReference type="AlphaFoldDB" id="A0A7S4E3P7"/>
<reference evidence="4" key="2">
    <citation type="submission" date="2021-11" db="EMBL/GenBank/DDBJ databases">
        <authorList>
            <consortium name="Genoscope - CEA"/>
            <person name="William W."/>
        </authorList>
    </citation>
    <scope>NUCLEOTIDE SEQUENCE</scope>
</reference>